<evidence type="ECO:0000313" key="3">
    <source>
        <dbReference type="Proteomes" id="UP000093432"/>
    </source>
</evidence>
<dbReference type="EMBL" id="JAZGJU010000005">
    <property type="protein sequence ID" value="MEE6126429.1"/>
    <property type="molecule type" value="Genomic_DNA"/>
</dbReference>
<reference evidence="2" key="2">
    <citation type="submission" date="2016-07" db="EMBL/GenBank/DDBJ databases">
        <authorList>
            <person name="Jeong J.-J."/>
            <person name="Kim D.W."/>
            <person name="Sang M.K."/>
            <person name="Choi I.-G."/>
            <person name="Kim K.D."/>
        </authorList>
    </citation>
    <scope>NUCLEOTIDE SEQUENCE</scope>
    <source>
        <strain evidence="2">CC-VM-7</strain>
    </source>
</reference>
<gene>
    <name evidence="2" type="ORF">BBI00_21270</name>
    <name evidence="1" type="ORF">V2E39_03390</name>
</gene>
<comment type="caution">
    <text evidence="2">The sequence shown here is derived from an EMBL/GenBank/DDBJ whole genome shotgun (WGS) entry which is preliminary data.</text>
</comment>
<dbReference type="RefSeq" id="WP_065400864.1">
    <property type="nucleotide sequence ID" value="NZ_JAKYXJ010000010.1"/>
</dbReference>
<dbReference type="Proteomes" id="UP001350005">
    <property type="component" value="Unassembled WGS sequence"/>
</dbReference>
<dbReference type="STRING" id="651561.BBI00_21270"/>
<organism evidence="2 3">
    <name type="scientific">Chryseobacterium arthrosphaerae</name>
    <dbReference type="NCBI Taxonomy" id="651561"/>
    <lineage>
        <taxon>Bacteria</taxon>
        <taxon>Pseudomonadati</taxon>
        <taxon>Bacteroidota</taxon>
        <taxon>Flavobacteriia</taxon>
        <taxon>Flavobacteriales</taxon>
        <taxon>Weeksellaceae</taxon>
        <taxon>Chryseobacterium group</taxon>
        <taxon>Chryseobacterium</taxon>
    </lineage>
</organism>
<keyword evidence="4" id="KW-1185">Reference proteome</keyword>
<name>A0A1B8ZAS8_9FLAO</name>
<sequence length="247" mass="30389">MENDNLLFSRLRSVRSRKRTIRKDVEKQIRKKHERSRELWKIRRDLPLIPLEKPYQKGFVRFFVVRDDVKRSKDGDFFEEILRKINTYMYSENRKFLKKKRKFGRKIYVQREQKLKYITSFSWNDPKLGLTDRERQYFEKKDEYCPIRRIFGTYYKFIEPWRFRLRVKPNMITHYKPLDLELEKEYAQLESYLGQHKVVGILQKTIHGKSNPWKAKYQSDQKGSIKYFHYTMSATEIAENFLDDESI</sequence>
<reference evidence="3" key="1">
    <citation type="submission" date="2016-07" db="EMBL/GenBank/DDBJ databases">
        <authorList>
            <person name="Florea S."/>
            <person name="Webb J.S."/>
            <person name="Jaromczyk J."/>
            <person name="Schardl C.L."/>
        </authorList>
    </citation>
    <scope>NUCLEOTIDE SEQUENCE [LARGE SCALE GENOMIC DNA]</scope>
    <source>
        <strain evidence="3">CC-VM-7</strain>
    </source>
</reference>
<dbReference type="AlphaFoldDB" id="A0A1B8ZAS8"/>
<evidence type="ECO:0000313" key="1">
    <source>
        <dbReference type="EMBL" id="MEE6126429.1"/>
    </source>
</evidence>
<evidence type="ECO:0000313" key="4">
    <source>
        <dbReference type="Proteomes" id="UP001350005"/>
    </source>
</evidence>
<evidence type="ECO:0000313" key="2">
    <source>
        <dbReference type="EMBL" id="OCA68733.1"/>
    </source>
</evidence>
<protein>
    <submittedName>
        <fullName evidence="2">Uncharacterized protein</fullName>
    </submittedName>
</protein>
<reference evidence="1 4" key="3">
    <citation type="submission" date="2024-01" db="EMBL/GenBank/DDBJ databases">
        <title>Whole genome of Chryseobacterium arthrosphaerae NNCa 2741.</title>
        <authorList>
            <person name="Boriskina E.V."/>
            <person name="Gordinskaya N.A."/>
            <person name="Kropotov V.S."/>
            <person name="Alekseeva A.E."/>
            <person name="Makhova M.A."/>
            <person name="Kryazhev D.V."/>
            <person name="Shkurkina I.S."/>
        </authorList>
    </citation>
    <scope>NUCLEOTIDE SEQUENCE [LARGE SCALE GENOMIC DNA]</scope>
    <source>
        <strain evidence="1 4">NNCa 2741</strain>
    </source>
</reference>
<dbReference type="Proteomes" id="UP000093432">
    <property type="component" value="Unassembled WGS sequence"/>
</dbReference>
<proteinExistence type="predicted"/>
<dbReference type="OrthoDB" id="670236at2"/>
<accession>A0A1B8ZAS8</accession>
<dbReference type="EMBL" id="MAYG01000031">
    <property type="protein sequence ID" value="OCA68733.1"/>
    <property type="molecule type" value="Genomic_DNA"/>
</dbReference>